<keyword evidence="9 11" id="KW-0482">Metalloprotease</keyword>
<evidence type="ECO:0000313" key="15">
    <source>
        <dbReference type="Proteomes" id="UP000295444"/>
    </source>
</evidence>
<evidence type="ECO:0000256" key="10">
    <source>
        <dbReference type="ARBA" id="ARBA00023136"/>
    </source>
</evidence>
<evidence type="ECO:0000256" key="7">
    <source>
        <dbReference type="ARBA" id="ARBA00022833"/>
    </source>
</evidence>
<organism evidence="14 15">
    <name type="scientific">Labedaea rhizosphaerae</name>
    <dbReference type="NCBI Taxonomy" id="598644"/>
    <lineage>
        <taxon>Bacteria</taxon>
        <taxon>Bacillati</taxon>
        <taxon>Actinomycetota</taxon>
        <taxon>Actinomycetes</taxon>
        <taxon>Pseudonocardiales</taxon>
        <taxon>Pseudonocardiaceae</taxon>
        <taxon>Labedaea</taxon>
    </lineage>
</organism>
<proteinExistence type="inferred from homology"/>
<keyword evidence="4 12" id="KW-0812">Transmembrane</keyword>
<keyword evidence="7 11" id="KW-0862">Zinc</keyword>
<comment type="subcellular location">
    <subcellularLocation>
        <location evidence="1">Cell membrane</location>
        <topology evidence="1">Multi-pass membrane protein</topology>
    </subcellularLocation>
</comment>
<dbReference type="PANTHER" id="PTHR43221:SF1">
    <property type="entry name" value="PROTEASE HTPX"/>
    <property type="match status" value="1"/>
</dbReference>
<accession>A0A4R6SB05</accession>
<comment type="similarity">
    <text evidence="11">Belongs to the peptidase M48 family.</text>
</comment>
<keyword evidence="5" id="KW-0479">Metal-binding</keyword>
<evidence type="ECO:0000256" key="4">
    <source>
        <dbReference type="ARBA" id="ARBA00022692"/>
    </source>
</evidence>
<dbReference type="InterPro" id="IPR050083">
    <property type="entry name" value="HtpX_protease"/>
</dbReference>
<evidence type="ECO:0000256" key="11">
    <source>
        <dbReference type="RuleBase" id="RU003983"/>
    </source>
</evidence>
<evidence type="ECO:0000256" key="6">
    <source>
        <dbReference type="ARBA" id="ARBA00022801"/>
    </source>
</evidence>
<feature type="domain" description="Peptidase M48" evidence="13">
    <location>
        <begin position="98"/>
        <end position="320"/>
    </location>
</feature>
<evidence type="ECO:0000256" key="9">
    <source>
        <dbReference type="ARBA" id="ARBA00023049"/>
    </source>
</evidence>
<evidence type="ECO:0000256" key="2">
    <source>
        <dbReference type="ARBA" id="ARBA00022475"/>
    </source>
</evidence>
<dbReference type="GO" id="GO:0046872">
    <property type="term" value="F:metal ion binding"/>
    <property type="evidence" value="ECO:0007669"/>
    <property type="project" value="UniProtKB-KW"/>
</dbReference>
<sequence>MGRRLAESLFRTVTVEPFTVRRRGAALWAACVIAALVHLFVVALAVFGVWIMVAMPNLITIPLGVVMLGFAAMLRPRFGRLPADAVLVSREQSPHLYAALDELVDRLGTRKVAQVVLSAEHNASITQVGLRRRLVLVLGYPLWNLLTGPERAAVLGHELAHQVNGDLRRGLLVGSSLRTLAELVRALRTRSRTTSFPIVTWASEGAMWLLSWPVYWVLLAQNTLLARSGQRAEYLADHLSATATGPAAMASALRTVALGPAAVRALHSAVIRKDDDLWLAGRTWFAELSPERKQLTDAEDHRVDDSHPPTRLRIAALQARRYPPGLPPSFDHKAIDAELAPRLKRVAEQLKAEATGW</sequence>
<dbReference type="InterPro" id="IPR001915">
    <property type="entry name" value="Peptidase_M48"/>
</dbReference>
<keyword evidence="8 12" id="KW-1133">Transmembrane helix</keyword>
<keyword evidence="2" id="KW-1003">Cell membrane</keyword>
<evidence type="ECO:0000256" key="12">
    <source>
        <dbReference type="SAM" id="Phobius"/>
    </source>
</evidence>
<dbReference type="GO" id="GO:0006508">
    <property type="term" value="P:proteolysis"/>
    <property type="evidence" value="ECO:0007669"/>
    <property type="project" value="UniProtKB-KW"/>
</dbReference>
<dbReference type="AlphaFoldDB" id="A0A4R6SB05"/>
<protein>
    <submittedName>
        <fullName evidence="14">Zn-dependent protease with chaperone function</fullName>
    </submittedName>
</protein>
<gene>
    <name evidence="14" type="ORF">EV186_104732</name>
</gene>
<evidence type="ECO:0000256" key="3">
    <source>
        <dbReference type="ARBA" id="ARBA00022670"/>
    </source>
</evidence>
<keyword evidence="15" id="KW-1185">Reference proteome</keyword>
<dbReference type="EMBL" id="SNXZ01000004">
    <property type="protein sequence ID" value="TDP96744.1"/>
    <property type="molecule type" value="Genomic_DNA"/>
</dbReference>
<comment type="caution">
    <text evidence="14">The sequence shown here is derived from an EMBL/GenBank/DDBJ whole genome shotgun (WGS) entry which is preliminary data.</text>
</comment>
<keyword evidence="6 11" id="KW-0378">Hydrolase</keyword>
<feature type="transmembrane region" description="Helical" evidence="12">
    <location>
        <begin position="198"/>
        <end position="218"/>
    </location>
</feature>
<feature type="transmembrane region" description="Helical" evidence="12">
    <location>
        <begin position="57"/>
        <end position="74"/>
    </location>
</feature>
<reference evidence="14 15" key="1">
    <citation type="submission" date="2019-03" db="EMBL/GenBank/DDBJ databases">
        <title>Genomic Encyclopedia of Type Strains, Phase IV (KMG-IV): sequencing the most valuable type-strain genomes for metagenomic binning, comparative biology and taxonomic classification.</title>
        <authorList>
            <person name="Goeker M."/>
        </authorList>
    </citation>
    <scope>NUCLEOTIDE SEQUENCE [LARGE SCALE GENOMIC DNA]</scope>
    <source>
        <strain evidence="14 15">DSM 45361</strain>
    </source>
</reference>
<dbReference type="GO" id="GO:0005886">
    <property type="term" value="C:plasma membrane"/>
    <property type="evidence" value="ECO:0007669"/>
    <property type="project" value="UniProtKB-SubCell"/>
</dbReference>
<evidence type="ECO:0000256" key="5">
    <source>
        <dbReference type="ARBA" id="ARBA00022723"/>
    </source>
</evidence>
<dbReference type="Proteomes" id="UP000295444">
    <property type="component" value="Unassembled WGS sequence"/>
</dbReference>
<evidence type="ECO:0000259" key="13">
    <source>
        <dbReference type="Pfam" id="PF01435"/>
    </source>
</evidence>
<dbReference type="GO" id="GO:0004222">
    <property type="term" value="F:metalloendopeptidase activity"/>
    <property type="evidence" value="ECO:0007669"/>
    <property type="project" value="InterPro"/>
</dbReference>
<dbReference type="Gene3D" id="3.30.2010.10">
    <property type="entry name" value="Metalloproteases ('zincins'), catalytic domain"/>
    <property type="match status" value="1"/>
</dbReference>
<keyword evidence="3 11" id="KW-0645">Protease</keyword>
<evidence type="ECO:0000256" key="1">
    <source>
        <dbReference type="ARBA" id="ARBA00004651"/>
    </source>
</evidence>
<dbReference type="Pfam" id="PF01435">
    <property type="entry name" value="Peptidase_M48"/>
    <property type="match status" value="1"/>
</dbReference>
<keyword evidence="10 12" id="KW-0472">Membrane</keyword>
<name>A0A4R6SB05_LABRH</name>
<comment type="cofactor">
    <cofactor evidence="11">
        <name>Zn(2+)</name>
        <dbReference type="ChEBI" id="CHEBI:29105"/>
    </cofactor>
    <text evidence="11">Binds 1 zinc ion per subunit.</text>
</comment>
<evidence type="ECO:0000313" key="14">
    <source>
        <dbReference type="EMBL" id="TDP96744.1"/>
    </source>
</evidence>
<feature type="transmembrane region" description="Helical" evidence="12">
    <location>
        <begin position="26"/>
        <end position="51"/>
    </location>
</feature>
<dbReference type="PANTHER" id="PTHR43221">
    <property type="entry name" value="PROTEASE HTPX"/>
    <property type="match status" value="1"/>
</dbReference>
<evidence type="ECO:0000256" key="8">
    <source>
        <dbReference type="ARBA" id="ARBA00022989"/>
    </source>
</evidence>
<dbReference type="CDD" id="cd07328">
    <property type="entry name" value="M48_Ste24p_like"/>
    <property type="match status" value="1"/>
</dbReference>